<evidence type="ECO:0000256" key="1">
    <source>
        <dbReference type="SAM" id="Coils"/>
    </source>
</evidence>
<dbReference type="PROSITE" id="PS51257">
    <property type="entry name" value="PROKAR_LIPOPROTEIN"/>
    <property type="match status" value="1"/>
</dbReference>
<proteinExistence type="predicted"/>
<dbReference type="PANTHER" id="PTHR30469">
    <property type="entry name" value="MULTIDRUG RESISTANCE PROTEIN MDTA"/>
    <property type="match status" value="1"/>
</dbReference>
<reference evidence="3" key="1">
    <citation type="submission" date="2021-04" db="EMBL/GenBank/DDBJ databases">
        <title>novel species isolated from subtropical streams in China.</title>
        <authorList>
            <person name="Lu H."/>
        </authorList>
    </citation>
    <scope>NUCLEOTIDE SEQUENCE</scope>
    <source>
        <strain evidence="3">LFS511W</strain>
    </source>
</reference>
<dbReference type="GO" id="GO:0015562">
    <property type="term" value="F:efflux transmembrane transporter activity"/>
    <property type="evidence" value="ECO:0007669"/>
    <property type="project" value="TreeGrafter"/>
</dbReference>
<gene>
    <name evidence="3" type="ORF">KDM89_10870</name>
</gene>
<accession>A0A941DN81</accession>
<dbReference type="EMBL" id="JAGSPN010000007">
    <property type="protein sequence ID" value="MBR7782647.1"/>
    <property type="molecule type" value="Genomic_DNA"/>
</dbReference>
<dbReference type="AlphaFoldDB" id="A0A941DN81"/>
<feature type="signal peptide" evidence="2">
    <location>
        <begin position="1"/>
        <end position="25"/>
    </location>
</feature>
<evidence type="ECO:0000256" key="2">
    <source>
        <dbReference type="SAM" id="SignalP"/>
    </source>
</evidence>
<organism evidence="3 4">
    <name type="scientific">Undibacterium luofuense</name>
    <dbReference type="NCBI Taxonomy" id="2828733"/>
    <lineage>
        <taxon>Bacteria</taxon>
        <taxon>Pseudomonadati</taxon>
        <taxon>Pseudomonadota</taxon>
        <taxon>Betaproteobacteria</taxon>
        <taxon>Burkholderiales</taxon>
        <taxon>Oxalobacteraceae</taxon>
        <taxon>Undibacterium</taxon>
    </lineage>
</organism>
<evidence type="ECO:0000313" key="3">
    <source>
        <dbReference type="EMBL" id="MBR7782647.1"/>
    </source>
</evidence>
<sequence length="407" mass="44876">MKIPLPLSAITLGSLLLLSACSQPAEQNATTEIVAESAWQESMQIEGQVIAPEKTPVNVPGSGWAPRILEFIVQDGSAVKKGELIARYRAPRSETELAKAELELERKELAREELERNDTKRRTEIHADQSKVNADLQLSDRYSGADQQLFSRNKVLDTIQDQAFLKQKQGYLNWQLSQTSVRTQSDQALLRSQVESVAQKRDTEANALKQLEVRAPHDGFLNLEKNWTGNTPMAGATARPGDVVGNLPDLTHLVASFQIPEQRTFALQAGQTIEARLMGNGQHVPLKITRIGKTASPIGEKSPVKFIEVEAAFSQQQIEQMHLTPGQSLTGKLIFADKPKVLSVPNIALNEENGQFFVFRLEQGKPVKTPVKLGLRGPTRSEVSEGLRAGMQISLIPPNEQKEKSAS</sequence>
<keyword evidence="1" id="KW-0175">Coiled coil</keyword>
<feature type="chain" id="PRO_5037254757" evidence="2">
    <location>
        <begin position="26"/>
        <end position="407"/>
    </location>
</feature>
<dbReference type="RefSeq" id="WP_212687959.1">
    <property type="nucleotide sequence ID" value="NZ_JAGSPN010000007.1"/>
</dbReference>
<dbReference type="Gene3D" id="2.40.420.20">
    <property type="match status" value="1"/>
</dbReference>
<feature type="coiled-coil region" evidence="1">
    <location>
        <begin position="90"/>
        <end position="122"/>
    </location>
</feature>
<dbReference type="Proteomes" id="UP000680067">
    <property type="component" value="Unassembled WGS sequence"/>
</dbReference>
<name>A0A941DN81_9BURK</name>
<evidence type="ECO:0000313" key="4">
    <source>
        <dbReference type="Proteomes" id="UP000680067"/>
    </source>
</evidence>
<protein>
    <submittedName>
        <fullName evidence="3">HlyD family efflux transporter periplasmic adaptor subunit</fullName>
    </submittedName>
</protein>
<dbReference type="GO" id="GO:1990281">
    <property type="term" value="C:efflux pump complex"/>
    <property type="evidence" value="ECO:0007669"/>
    <property type="project" value="TreeGrafter"/>
</dbReference>
<keyword evidence="4" id="KW-1185">Reference proteome</keyword>
<comment type="caution">
    <text evidence="3">The sequence shown here is derived from an EMBL/GenBank/DDBJ whole genome shotgun (WGS) entry which is preliminary data.</text>
</comment>
<keyword evidence="2" id="KW-0732">Signal</keyword>